<dbReference type="PROSITE" id="PS50081">
    <property type="entry name" value="ZF_DAG_PE_2"/>
    <property type="match status" value="1"/>
</dbReference>
<gene>
    <name evidence="4" type="ORF">ILYODFUR_034062</name>
</gene>
<sequence length="70" mass="7899">MKSFKKRRTCDVCKQNINNPGAFCKECKIAVHKTCDAKVGQKLYIQPKFTQSTQLTLFYSEKGLLLGGNV</sequence>
<evidence type="ECO:0000256" key="1">
    <source>
        <dbReference type="ARBA" id="ARBA00022723"/>
    </source>
</evidence>
<proteinExistence type="predicted"/>
<feature type="domain" description="Phorbol-ester/DAG-type" evidence="3">
    <location>
        <begin position="1"/>
        <end position="43"/>
    </location>
</feature>
<dbReference type="SUPFAM" id="SSF57889">
    <property type="entry name" value="Cysteine-rich domain"/>
    <property type="match status" value="1"/>
</dbReference>
<protein>
    <recommendedName>
        <fullName evidence="3">Phorbol-ester/DAG-type domain-containing protein</fullName>
    </recommendedName>
</protein>
<evidence type="ECO:0000313" key="4">
    <source>
        <dbReference type="EMBL" id="MEQ2227084.1"/>
    </source>
</evidence>
<dbReference type="Proteomes" id="UP001482620">
    <property type="component" value="Unassembled WGS sequence"/>
</dbReference>
<evidence type="ECO:0000259" key="3">
    <source>
        <dbReference type="PROSITE" id="PS50081"/>
    </source>
</evidence>
<organism evidence="4 5">
    <name type="scientific">Ilyodon furcidens</name>
    <name type="common">goldbreast splitfin</name>
    <dbReference type="NCBI Taxonomy" id="33524"/>
    <lineage>
        <taxon>Eukaryota</taxon>
        <taxon>Metazoa</taxon>
        <taxon>Chordata</taxon>
        <taxon>Craniata</taxon>
        <taxon>Vertebrata</taxon>
        <taxon>Euteleostomi</taxon>
        <taxon>Actinopterygii</taxon>
        <taxon>Neopterygii</taxon>
        <taxon>Teleostei</taxon>
        <taxon>Neoteleostei</taxon>
        <taxon>Acanthomorphata</taxon>
        <taxon>Ovalentaria</taxon>
        <taxon>Atherinomorphae</taxon>
        <taxon>Cyprinodontiformes</taxon>
        <taxon>Goodeidae</taxon>
        <taxon>Ilyodon</taxon>
    </lineage>
</organism>
<accession>A0ABV0T3M2</accession>
<dbReference type="Gene3D" id="3.30.60.20">
    <property type="match status" value="1"/>
</dbReference>
<keyword evidence="2" id="KW-0862">Zinc</keyword>
<evidence type="ECO:0000313" key="5">
    <source>
        <dbReference type="Proteomes" id="UP001482620"/>
    </source>
</evidence>
<comment type="caution">
    <text evidence="4">The sequence shown here is derived from an EMBL/GenBank/DDBJ whole genome shotgun (WGS) entry which is preliminary data.</text>
</comment>
<dbReference type="Pfam" id="PF00130">
    <property type="entry name" value="C1_1"/>
    <property type="match status" value="1"/>
</dbReference>
<name>A0ABV0T3M2_9TELE</name>
<dbReference type="EMBL" id="JAHRIQ010017591">
    <property type="protein sequence ID" value="MEQ2227084.1"/>
    <property type="molecule type" value="Genomic_DNA"/>
</dbReference>
<evidence type="ECO:0000256" key="2">
    <source>
        <dbReference type="ARBA" id="ARBA00022833"/>
    </source>
</evidence>
<dbReference type="InterPro" id="IPR002219">
    <property type="entry name" value="PKC_DAG/PE"/>
</dbReference>
<dbReference type="InterPro" id="IPR046349">
    <property type="entry name" value="C1-like_sf"/>
</dbReference>
<reference evidence="4 5" key="1">
    <citation type="submission" date="2021-06" db="EMBL/GenBank/DDBJ databases">
        <authorList>
            <person name="Palmer J.M."/>
        </authorList>
    </citation>
    <scope>NUCLEOTIDE SEQUENCE [LARGE SCALE GENOMIC DNA]</scope>
    <source>
        <strain evidence="5">if_2019</strain>
        <tissue evidence="4">Muscle</tissue>
    </source>
</reference>
<keyword evidence="5" id="KW-1185">Reference proteome</keyword>
<keyword evidence="1" id="KW-0479">Metal-binding</keyword>